<dbReference type="AlphaFoldDB" id="A0A3A5MXR9"/>
<feature type="compositionally biased region" description="Polar residues" evidence="1">
    <location>
        <begin position="106"/>
        <end position="115"/>
    </location>
</feature>
<dbReference type="GO" id="GO:0016874">
    <property type="term" value="F:ligase activity"/>
    <property type="evidence" value="ECO:0007669"/>
    <property type="project" value="UniProtKB-KW"/>
</dbReference>
<accession>A0A3A5MXR9</accession>
<evidence type="ECO:0000313" key="3">
    <source>
        <dbReference type="EMBL" id="RJT92018.1"/>
    </source>
</evidence>
<evidence type="ECO:0000256" key="1">
    <source>
        <dbReference type="SAM" id="MobiDB-lite"/>
    </source>
</evidence>
<proteinExistence type="predicted"/>
<comment type="caution">
    <text evidence="3">The sequence shown here is derived from an EMBL/GenBank/DDBJ whole genome shotgun (WGS) entry which is preliminary data.</text>
</comment>
<dbReference type="Proteomes" id="UP000272015">
    <property type="component" value="Unassembled WGS sequence"/>
</dbReference>
<protein>
    <submittedName>
        <fullName evidence="3">ATP-dependent DNA ligase</fullName>
    </submittedName>
</protein>
<dbReference type="OrthoDB" id="5123855at2"/>
<name>A0A3A5MXR9_9MICO</name>
<reference evidence="3 4" key="1">
    <citation type="submission" date="2018-09" db="EMBL/GenBank/DDBJ databases">
        <title>Novel species of Cryobacterium.</title>
        <authorList>
            <person name="Liu Q."/>
            <person name="Xin Y.-H."/>
        </authorList>
    </citation>
    <scope>NUCLEOTIDE SEQUENCE [LARGE SCALE GENOMIC DNA]</scope>
    <source>
        <strain evidence="3 4">Hh39</strain>
    </source>
</reference>
<sequence>MGKLTYDSHITAHFDDRVLAHLQLVVGAKLRRGESFYFSWTVEPDLGGGRSSIWMHPAIPMSYNYVENVSTTYNREWVEALSESANSAIGLQLVPEPAPSEAVPTGPQSRQRARR</sequence>
<dbReference type="EMBL" id="QZVS01000035">
    <property type="protein sequence ID" value="RJT92018.1"/>
    <property type="molecule type" value="Genomic_DNA"/>
</dbReference>
<dbReference type="Pfam" id="PF25355">
    <property type="entry name" value="DUF7882"/>
    <property type="match status" value="1"/>
</dbReference>
<evidence type="ECO:0000259" key="2">
    <source>
        <dbReference type="Pfam" id="PF25355"/>
    </source>
</evidence>
<feature type="domain" description="DUF7882" evidence="2">
    <location>
        <begin position="1"/>
        <end position="96"/>
    </location>
</feature>
<gene>
    <name evidence="3" type="ORF">D6T64_00865</name>
</gene>
<feature type="region of interest" description="Disordered" evidence="1">
    <location>
        <begin position="93"/>
        <end position="115"/>
    </location>
</feature>
<keyword evidence="3" id="KW-0436">Ligase</keyword>
<evidence type="ECO:0000313" key="4">
    <source>
        <dbReference type="Proteomes" id="UP000272015"/>
    </source>
</evidence>
<dbReference type="RefSeq" id="WP_119970535.1">
    <property type="nucleotide sequence ID" value="NZ_JBHSQA010000004.1"/>
</dbReference>
<dbReference type="InterPro" id="IPR057204">
    <property type="entry name" value="DUF7882"/>
</dbReference>
<keyword evidence="4" id="KW-1185">Reference proteome</keyword>
<organism evidence="3 4">
    <name type="scientific">Cryobacterium melibiosiphilum</name>
    <dbReference type="NCBI Taxonomy" id="995039"/>
    <lineage>
        <taxon>Bacteria</taxon>
        <taxon>Bacillati</taxon>
        <taxon>Actinomycetota</taxon>
        <taxon>Actinomycetes</taxon>
        <taxon>Micrococcales</taxon>
        <taxon>Microbacteriaceae</taxon>
        <taxon>Cryobacterium</taxon>
    </lineage>
</organism>